<evidence type="ECO:0000256" key="4">
    <source>
        <dbReference type="ARBA" id="ARBA00022982"/>
    </source>
</evidence>
<evidence type="ECO:0000256" key="5">
    <source>
        <dbReference type="ARBA" id="ARBA00023004"/>
    </source>
</evidence>
<dbReference type="Proteomes" id="UP000541421">
    <property type="component" value="Unassembled WGS sequence"/>
</dbReference>
<name>A0A7Y4L835_9BURK</name>
<evidence type="ECO:0000259" key="7">
    <source>
        <dbReference type="PROSITE" id="PS51007"/>
    </source>
</evidence>
<evidence type="ECO:0000256" key="6">
    <source>
        <dbReference type="PROSITE-ProRule" id="PRU00433"/>
    </source>
</evidence>
<sequence length="163" mass="16856">MSANKPCQALTKLVVALLVPVFAIIALVHTFSSNGSDPAQLTAEATDERIAPVALYNTGAPALVLGGEKKGPLTGEEVYKKVCMTCHEAGLAGAPKKGDNGAWAPRIAQGEDTIFNHALHGLNGMPAKGGDPGLSDLEVKRAAVFMMNSSGGSFEEPKDEAAK</sequence>
<dbReference type="InterPro" id="IPR036909">
    <property type="entry name" value="Cyt_c-like_dom_sf"/>
</dbReference>
<accession>A0A7Y4L835</accession>
<evidence type="ECO:0000256" key="1">
    <source>
        <dbReference type="ARBA" id="ARBA00022448"/>
    </source>
</evidence>
<comment type="caution">
    <text evidence="8">The sequence shown here is derived from an EMBL/GenBank/DDBJ whole genome shotgun (WGS) entry which is preliminary data.</text>
</comment>
<dbReference type="GO" id="GO:0009055">
    <property type="term" value="F:electron transfer activity"/>
    <property type="evidence" value="ECO:0007669"/>
    <property type="project" value="InterPro"/>
</dbReference>
<dbReference type="InterPro" id="IPR009056">
    <property type="entry name" value="Cyt_c-like_dom"/>
</dbReference>
<dbReference type="PROSITE" id="PS51007">
    <property type="entry name" value="CYTC"/>
    <property type="match status" value="1"/>
</dbReference>
<dbReference type="PANTHER" id="PTHR40942">
    <property type="match status" value="1"/>
</dbReference>
<dbReference type="SUPFAM" id="SSF46626">
    <property type="entry name" value="Cytochrome c"/>
    <property type="match status" value="1"/>
</dbReference>
<reference evidence="8 9" key="1">
    <citation type="submission" date="2020-05" db="EMBL/GenBank/DDBJ databases">
        <authorList>
            <person name="Niu N."/>
        </authorList>
    </citation>
    <scope>NUCLEOTIDE SEQUENCE [LARGE SCALE GENOMIC DNA]</scope>
    <source>
        <strain evidence="8 9">LMG10982</strain>
    </source>
</reference>
<gene>
    <name evidence="8" type="ORF">HKX40_01060</name>
</gene>
<dbReference type="Gene3D" id="1.10.760.10">
    <property type="entry name" value="Cytochrome c-like domain"/>
    <property type="match status" value="1"/>
</dbReference>
<dbReference type="PANTHER" id="PTHR40942:SF4">
    <property type="entry name" value="CYTOCHROME C5"/>
    <property type="match status" value="1"/>
</dbReference>
<dbReference type="GO" id="GO:0005506">
    <property type="term" value="F:iron ion binding"/>
    <property type="evidence" value="ECO:0007669"/>
    <property type="project" value="InterPro"/>
</dbReference>
<keyword evidence="4" id="KW-0249">Electron transport</keyword>
<keyword evidence="9" id="KW-1185">Reference proteome</keyword>
<dbReference type="EMBL" id="JABGBO010000001">
    <property type="protein sequence ID" value="NOL48730.1"/>
    <property type="molecule type" value="Genomic_DNA"/>
</dbReference>
<dbReference type="RefSeq" id="WP_171587710.1">
    <property type="nucleotide sequence ID" value="NZ_JABGBO010000001.1"/>
</dbReference>
<organism evidence="8 9">
    <name type="scientific">Pelistega europaea</name>
    <dbReference type="NCBI Taxonomy" id="106147"/>
    <lineage>
        <taxon>Bacteria</taxon>
        <taxon>Pseudomonadati</taxon>
        <taxon>Pseudomonadota</taxon>
        <taxon>Betaproteobacteria</taxon>
        <taxon>Burkholderiales</taxon>
        <taxon>Alcaligenaceae</taxon>
        <taxon>Pelistega</taxon>
    </lineage>
</organism>
<proteinExistence type="predicted"/>
<protein>
    <submittedName>
        <fullName evidence="8">Cytochrome c5 family protein</fullName>
    </submittedName>
</protein>
<evidence type="ECO:0000256" key="2">
    <source>
        <dbReference type="ARBA" id="ARBA00022617"/>
    </source>
</evidence>
<keyword evidence="1" id="KW-0813">Transport</keyword>
<dbReference type="PRINTS" id="PR00607">
    <property type="entry name" value="CYTCHROMECIE"/>
</dbReference>
<dbReference type="GO" id="GO:0020037">
    <property type="term" value="F:heme binding"/>
    <property type="evidence" value="ECO:0007669"/>
    <property type="project" value="InterPro"/>
</dbReference>
<keyword evidence="3 6" id="KW-0479">Metal-binding</keyword>
<evidence type="ECO:0000313" key="9">
    <source>
        <dbReference type="Proteomes" id="UP000541421"/>
    </source>
</evidence>
<evidence type="ECO:0000256" key="3">
    <source>
        <dbReference type="ARBA" id="ARBA00022723"/>
    </source>
</evidence>
<keyword evidence="5 6" id="KW-0408">Iron</keyword>
<dbReference type="InterPro" id="IPR002323">
    <property type="entry name" value="Cyt_CIE"/>
</dbReference>
<dbReference type="AlphaFoldDB" id="A0A7Y4L835"/>
<keyword evidence="2 6" id="KW-0349">Heme</keyword>
<feature type="domain" description="Cytochrome c" evidence="7">
    <location>
        <begin position="70"/>
        <end position="150"/>
    </location>
</feature>
<dbReference type="Pfam" id="PF13442">
    <property type="entry name" value="Cytochrome_CBB3"/>
    <property type="match status" value="1"/>
</dbReference>
<evidence type="ECO:0000313" key="8">
    <source>
        <dbReference type="EMBL" id="NOL48730.1"/>
    </source>
</evidence>